<gene>
    <name evidence="1" type="ORF">S12H4_00442</name>
</gene>
<evidence type="ECO:0000313" key="1">
    <source>
        <dbReference type="EMBL" id="GAI68927.1"/>
    </source>
</evidence>
<reference evidence="1" key="1">
    <citation type="journal article" date="2014" name="Front. Microbiol.">
        <title>High frequency of phylogenetically diverse reductive dehalogenase-homologous genes in deep subseafloor sedimentary metagenomes.</title>
        <authorList>
            <person name="Kawai M."/>
            <person name="Futagami T."/>
            <person name="Toyoda A."/>
            <person name="Takaki Y."/>
            <person name="Nishi S."/>
            <person name="Hori S."/>
            <person name="Arai W."/>
            <person name="Tsubouchi T."/>
            <person name="Morono Y."/>
            <person name="Uchiyama I."/>
            <person name="Ito T."/>
            <person name="Fujiyama A."/>
            <person name="Inagaki F."/>
            <person name="Takami H."/>
        </authorList>
    </citation>
    <scope>NUCLEOTIDE SEQUENCE</scope>
    <source>
        <strain evidence="1">Expedition CK06-06</strain>
    </source>
</reference>
<organism evidence="1">
    <name type="scientific">marine sediment metagenome</name>
    <dbReference type="NCBI Taxonomy" id="412755"/>
    <lineage>
        <taxon>unclassified sequences</taxon>
        <taxon>metagenomes</taxon>
        <taxon>ecological metagenomes</taxon>
    </lineage>
</organism>
<dbReference type="AlphaFoldDB" id="X1QKB5"/>
<name>X1QKB5_9ZZZZ</name>
<dbReference type="EMBL" id="BARW01000048">
    <property type="protein sequence ID" value="GAI68927.1"/>
    <property type="molecule type" value="Genomic_DNA"/>
</dbReference>
<accession>X1QKB5</accession>
<sequence length="66" mass="7531">MAGNTRGKLKEHFEGMHRNFDWVLYHCQASLKLIEDKNPALTKAVKSTAKGTDTIDKLVQKLYARL</sequence>
<comment type="caution">
    <text evidence="1">The sequence shown here is derived from an EMBL/GenBank/DDBJ whole genome shotgun (WGS) entry which is preliminary data.</text>
</comment>
<protein>
    <submittedName>
        <fullName evidence="1">Uncharacterized protein</fullName>
    </submittedName>
</protein>
<proteinExistence type="predicted"/>